<dbReference type="Pfam" id="PF03976">
    <property type="entry name" value="PPK2"/>
    <property type="match status" value="2"/>
</dbReference>
<dbReference type="Proteomes" id="UP000030321">
    <property type="component" value="Unassembled WGS sequence"/>
</dbReference>
<gene>
    <name evidence="2" type="ORF">N44_04113</name>
</gene>
<protein>
    <recommendedName>
        <fullName evidence="1">Polyphosphate kinase-2-related domain-containing protein</fullName>
    </recommendedName>
</protein>
<accession>A0A0A1W0G1</accession>
<dbReference type="SUPFAM" id="SSF52540">
    <property type="entry name" value="P-loop containing nucleoside triphosphate hydrolases"/>
    <property type="match status" value="2"/>
</dbReference>
<feature type="domain" description="Polyphosphate kinase-2-related" evidence="1">
    <location>
        <begin position="270"/>
        <end position="495"/>
    </location>
</feature>
<proteinExistence type="predicted"/>
<dbReference type="InterPro" id="IPR022489">
    <property type="entry name" value="PolyP_AMP_Tfrase"/>
</dbReference>
<reference evidence="3" key="1">
    <citation type="journal article" date="2015" name="Genome">
        <title>Whole Genome Sequence of the Non-Microcystin-Producing Microcystis aeruginosa Strain NIES-44.</title>
        <authorList>
            <person name="Okano K."/>
            <person name="Miyata N."/>
            <person name="Ozaki Y."/>
        </authorList>
    </citation>
    <scope>NUCLEOTIDE SEQUENCE [LARGE SCALE GENOMIC DNA]</scope>
    <source>
        <strain evidence="3">NIES-44</strain>
    </source>
</reference>
<dbReference type="NCBIfam" id="TIGR03708">
    <property type="entry name" value="poly_P_AMP_trns"/>
    <property type="match status" value="1"/>
</dbReference>
<dbReference type="RefSeq" id="WP_045361613.1">
    <property type="nucleotide sequence ID" value="NZ_BBPA01000070.1"/>
</dbReference>
<dbReference type="GO" id="GO:0043751">
    <property type="term" value="F:polyphosphate:AMP phosphotransferase activity"/>
    <property type="evidence" value="ECO:0007669"/>
    <property type="project" value="InterPro"/>
</dbReference>
<dbReference type="Gene3D" id="3.40.50.300">
    <property type="entry name" value="P-loop containing nucleotide triphosphate hydrolases"/>
    <property type="match status" value="2"/>
</dbReference>
<name>A0A0A1W0G1_MICAE</name>
<evidence type="ECO:0000313" key="3">
    <source>
        <dbReference type="Proteomes" id="UP000030321"/>
    </source>
</evidence>
<dbReference type="PANTHER" id="PTHR34383">
    <property type="entry name" value="POLYPHOSPHATE:AMP PHOSPHOTRANSFERASE-RELATED"/>
    <property type="match status" value="1"/>
</dbReference>
<dbReference type="InterPro" id="IPR027417">
    <property type="entry name" value="P-loop_NTPase"/>
</dbReference>
<feature type="domain" description="Polyphosphate kinase-2-related" evidence="1">
    <location>
        <begin position="11"/>
        <end position="236"/>
    </location>
</feature>
<evidence type="ECO:0000313" key="2">
    <source>
        <dbReference type="EMBL" id="GAL95258.1"/>
    </source>
</evidence>
<dbReference type="GO" id="GO:0006797">
    <property type="term" value="P:polyphosphate metabolic process"/>
    <property type="evidence" value="ECO:0007669"/>
    <property type="project" value="InterPro"/>
</dbReference>
<dbReference type="EMBL" id="BBPA01000070">
    <property type="protein sequence ID" value="GAL95258.1"/>
    <property type="molecule type" value="Genomic_DNA"/>
</dbReference>
<evidence type="ECO:0000259" key="1">
    <source>
        <dbReference type="Pfam" id="PF03976"/>
    </source>
</evidence>
<dbReference type="AlphaFoldDB" id="A0A0A1W0G1"/>
<dbReference type="InterPro" id="IPR022488">
    <property type="entry name" value="PPK2-related"/>
</dbReference>
<sequence>MLSPLDLSLSLDKETYQSQIKDLMEQLRSLQKSCWECKLPVVVVLEGWAAAGKGTLVKKMVNYMDPRGFTVHPILTPSPQEESYPFLWRFWQKLPAKGSIGIFYHSWYTHLLEDRLLNKLPSSQIPLVMRDINTFERQLSDDGVAIAKFWIHLSQKELKSRIKEYAENELESWRVRPEDWQQAKRYDEYASLAEEMITYTSTGAAPWTLVEGNCQRWARVKVLSQLVGTIAQALDQRQLPIEPPVNLPPQAQLLPTEPDYLGRVDLSAKLEKEDYKIRLRQAQVELRKLQLKIFQANIPVLVLFEGWDAAGKGGAIKRLTDTLDPRSYQVIAFAAPTEEEHRYHYLWRFWRKLPAAKTIGIFDRSWYGRVLVERVEGFAKDMDWRRAYQEINEFEAQLTHSGCVLVKFWLHISPEEQLNRFNERQNNPYRQHKLTDEDWRNREKQPLYHVAVNHMVARTSTPVAPWTIVAANDKYFARVKVIETVIAAIETGLKQRG</sequence>
<dbReference type="PANTHER" id="PTHR34383:SF3">
    <property type="entry name" value="POLYPHOSPHATE:AMP PHOSPHOTRANSFERASE"/>
    <property type="match status" value="1"/>
</dbReference>
<organism evidence="2 3">
    <name type="scientific">Microcystis aeruginosa NIES-44</name>
    <dbReference type="NCBI Taxonomy" id="449439"/>
    <lineage>
        <taxon>Bacteria</taxon>
        <taxon>Bacillati</taxon>
        <taxon>Cyanobacteriota</taxon>
        <taxon>Cyanophyceae</taxon>
        <taxon>Oscillatoriophycideae</taxon>
        <taxon>Chroococcales</taxon>
        <taxon>Microcystaceae</taxon>
        <taxon>Microcystis</taxon>
    </lineage>
</organism>
<comment type="caution">
    <text evidence="2">The sequence shown here is derived from an EMBL/GenBank/DDBJ whole genome shotgun (WGS) entry which is preliminary data.</text>
</comment>